<dbReference type="NCBIfam" id="NF033516">
    <property type="entry name" value="transpos_IS3"/>
    <property type="match status" value="1"/>
</dbReference>
<dbReference type="PROSITE" id="PS50994">
    <property type="entry name" value="INTEGRASE"/>
    <property type="match status" value="1"/>
</dbReference>
<dbReference type="InterPro" id="IPR036397">
    <property type="entry name" value="RNaseH_sf"/>
</dbReference>
<protein>
    <submittedName>
        <fullName evidence="2">IS3 family transposase</fullName>
    </submittedName>
</protein>
<dbReference type="SUPFAM" id="SSF53098">
    <property type="entry name" value="Ribonuclease H-like"/>
    <property type="match status" value="1"/>
</dbReference>
<dbReference type="Proteomes" id="UP000594688">
    <property type="component" value="Chromosome"/>
</dbReference>
<dbReference type="InterPro" id="IPR025948">
    <property type="entry name" value="HTH-like_dom"/>
</dbReference>
<dbReference type="Pfam" id="PF13276">
    <property type="entry name" value="HTH_21"/>
    <property type="match status" value="1"/>
</dbReference>
<evidence type="ECO:0000313" key="2">
    <source>
        <dbReference type="EMBL" id="QPJ63230.1"/>
    </source>
</evidence>
<organism evidence="2 3">
    <name type="scientific">Candidatus Nitronauta litoralis</name>
    <dbReference type="NCBI Taxonomy" id="2705533"/>
    <lineage>
        <taxon>Bacteria</taxon>
        <taxon>Pseudomonadati</taxon>
        <taxon>Nitrospinota/Tectimicrobiota group</taxon>
        <taxon>Nitrospinota</taxon>
        <taxon>Nitrospinia</taxon>
        <taxon>Nitrospinales</taxon>
        <taxon>Nitrospinaceae</taxon>
        <taxon>Candidatus Nitronauta</taxon>
    </lineage>
</organism>
<gene>
    <name evidence="2" type="ORF">G3M70_15650</name>
</gene>
<dbReference type="InterPro" id="IPR012337">
    <property type="entry name" value="RNaseH-like_sf"/>
</dbReference>
<dbReference type="PANTHER" id="PTHR46889:SF4">
    <property type="entry name" value="TRANSPOSASE INSO FOR INSERTION SEQUENCE ELEMENT IS911B-RELATED"/>
    <property type="match status" value="1"/>
</dbReference>
<evidence type="ECO:0000259" key="1">
    <source>
        <dbReference type="PROSITE" id="PS50994"/>
    </source>
</evidence>
<accession>A0A7T0G156</accession>
<dbReference type="EMBL" id="CP048685">
    <property type="protein sequence ID" value="QPJ63230.1"/>
    <property type="molecule type" value="Genomic_DNA"/>
</dbReference>
<feature type="domain" description="Integrase catalytic" evidence="1">
    <location>
        <begin position="104"/>
        <end position="269"/>
    </location>
</feature>
<dbReference type="Pfam" id="PF13683">
    <property type="entry name" value="rve_3"/>
    <property type="match status" value="1"/>
</dbReference>
<dbReference type="Gene3D" id="3.30.420.10">
    <property type="entry name" value="Ribonuclease H-like superfamily/Ribonuclease H"/>
    <property type="match status" value="1"/>
</dbReference>
<dbReference type="AlphaFoldDB" id="A0A7T0G156"/>
<sequence>MQEEGRLVSVSKLCRWFELPRSTFYYRPPSPQPAKMDTELVLELKRVIDEEPTYGVRRLTAMARRSLGIPVNRKKVHRIVKLNHWQAIKRSKGKRPRVKGWISRAQHPDQRWAIDVTHIFCGRDGWCHLPGVIDCSDRELVGWRLSKSGKAKVAAAALEDGLRQRRITKRHKLDLRSDNGLVFGSKVFTRVANHHGVKQEYITPYTPQQNGMIERFFRTLKEECVWLHRFESMDHAFEVIADWIDKYNQARPHSALGYLSPQEHRIKLAA</sequence>
<reference evidence="2 3" key="1">
    <citation type="submission" date="2020-02" db="EMBL/GenBank/DDBJ databases">
        <title>Genomic and physiological characterization of two novel Nitrospinaceae genera.</title>
        <authorList>
            <person name="Mueller A.J."/>
            <person name="Jung M.-Y."/>
            <person name="Strachan C.R."/>
            <person name="Herbold C.W."/>
            <person name="Kirkegaard R.H."/>
            <person name="Daims H."/>
        </authorList>
    </citation>
    <scope>NUCLEOTIDE SEQUENCE [LARGE SCALE GENOMIC DNA]</scope>
    <source>
        <strain evidence="2">EB</strain>
    </source>
</reference>
<name>A0A7T0G156_9BACT</name>
<dbReference type="InterPro" id="IPR048020">
    <property type="entry name" value="Transpos_IS3"/>
</dbReference>
<dbReference type="KEGG" id="nli:G3M70_15650"/>
<proteinExistence type="predicted"/>
<dbReference type="GO" id="GO:0015074">
    <property type="term" value="P:DNA integration"/>
    <property type="evidence" value="ECO:0007669"/>
    <property type="project" value="InterPro"/>
</dbReference>
<dbReference type="InterPro" id="IPR001584">
    <property type="entry name" value="Integrase_cat-core"/>
</dbReference>
<evidence type="ECO:0000313" key="3">
    <source>
        <dbReference type="Proteomes" id="UP000594688"/>
    </source>
</evidence>
<dbReference type="GO" id="GO:0003676">
    <property type="term" value="F:nucleic acid binding"/>
    <property type="evidence" value="ECO:0007669"/>
    <property type="project" value="InterPro"/>
</dbReference>
<dbReference type="PANTHER" id="PTHR46889">
    <property type="entry name" value="TRANSPOSASE INSF FOR INSERTION SEQUENCE IS3B-RELATED"/>
    <property type="match status" value="1"/>
</dbReference>
<dbReference type="InterPro" id="IPR050900">
    <property type="entry name" value="Transposase_IS3/IS150/IS904"/>
</dbReference>